<feature type="region of interest" description="Disordered" evidence="1">
    <location>
        <begin position="618"/>
        <end position="731"/>
    </location>
</feature>
<evidence type="ECO:0000256" key="1">
    <source>
        <dbReference type="SAM" id="MobiDB-lite"/>
    </source>
</evidence>
<reference evidence="3 4" key="1">
    <citation type="journal article" date="2021" name="Elife">
        <title>Chloroplast acquisition without the gene transfer in kleptoplastic sea slugs, Plakobranchus ocellatus.</title>
        <authorList>
            <person name="Maeda T."/>
            <person name="Takahashi S."/>
            <person name="Yoshida T."/>
            <person name="Shimamura S."/>
            <person name="Takaki Y."/>
            <person name="Nagai Y."/>
            <person name="Toyoda A."/>
            <person name="Suzuki Y."/>
            <person name="Arimoto A."/>
            <person name="Ishii H."/>
            <person name="Satoh N."/>
            <person name="Nishiyama T."/>
            <person name="Hasebe M."/>
            <person name="Maruyama T."/>
            <person name="Minagawa J."/>
            <person name="Obokata J."/>
            <person name="Shigenobu S."/>
        </authorList>
    </citation>
    <scope>NUCLEOTIDE SEQUENCE [LARGE SCALE GENOMIC DNA]</scope>
</reference>
<feature type="signal peptide" evidence="2">
    <location>
        <begin position="1"/>
        <end position="20"/>
    </location>
</feature>
<sequence length="731" mass="81307">MRTHVIYVALLCSHIQFCLALLVGVPPSAADAIEVGPVFEGPAQTLQDEGGQQLSKISDGETDSSDKSVGALFRYALPRDNVKYTSGVVDSKLSTAALRHTKVRKGVELVKGPRVVARKNSLVDRMPISFGKRRRINASDPAKTYGQEEATANIDDLTSTDDCRAGGQGVNCLDLLDVLYPDQNGLRRSSQYKSLEGDGKTMFVRIARDRLGRMPLTFGKRSAEAGRLSSETPLKDLNKFLKIDVRDTMLERMPNFYGRKKKNQTPYRISNISPPGDKDILTNSLSDPDVALLRPEDAVDGEKAEGAETSIDYTIPRKRPSRMDRMPLTFGKRRNAKGSDAQDFNHHHLRQYSRIVLQESALSSLGRRLKLDSDNDTGGSETAKGKDSSDIASFLCKIIDDMEPHARPGILKLLAPRHALAENEIDETAGVSDVSAAIGLPRKSTQGSTQGLNGAMEKREEMPPLYEKRGTNTRQRRGTGDTVYLVFPTSLLLYLEDQKNKLPPDAYKRLQMHTESMIKKYFVVNTPLLRSSRSRLGRMPLTFGKRGNNRTGYYKNIPAHSFSTRRVQPRSRMDRMPLSFGKRSTGVKSLCLANRISRNRRDKRNAVVSQFKDLFQKSSLSDTGRSPQKVQISNEENGASKNGHSPDEEEKEEEREEEEEKEEEDGIRRERRRGKGREDDEKEEKKERGREGGGRGKRKEEGRGGGKGGGGGRRRRGGGGGGGGVERLVCR</sequence>
<protein>
    <submittedName>
        <fullName evidence="3">Uncharacterized protein</fullName>
    </submittedName>
</protein>
<accession>A0AAV4CKL5</accession>
<name>A0AAV4CKL5_9GAST</name>
<evidence type="ECO:0000313" key="3">
    <source>
        <dbReference type="EMBL" id="GFO32558.1"/>
    </source>
</evidence>
<feature type="compositionally biased region" description="Acidic residues" evidence="1">
    <location>
        <begin position="647"/>
        <end position="665"/>
    </location>
</feature>
<keyword evidence="2" id="KW-0732">Signal</keyword>
<feature type="compositionally biased region" description="Basic and acidic residues" evidence="1">
    <location>
        <begin position="676"/>
        <end position="704"/>
    </location>
</feature>
<gene>
    <name evidence="3" type="ORF">PoB_005906300</name>
</gene>
<dbReference type="EMBL" id="BLXT01006630">
    <property type="protein sequence ID" value="GFO32558.1"/>
    <property type="molecule type" value="Genomic_DNA"/>
</dbReference>
<dbReference type="Proteomes" id="UP000735302">
    <property type="component" value="Unassembled WGS sequence"/>
</dbReference>
<evidence type="ECO:0000256" key="2">
    <source>
        <dbReference type="SAM" id="SignalP"/>
    </source>
</evidence>
<dbReference type="AlphaFoldDB" id="A0AAV4CKL5"/>
<feature type="chain" id="PRO_5044022463" evidence="2">
    <location>
        <begin position="21"/>
        <end position="731"/>
    </location>
</feature>
<feature type="compositionally biased region" description="Polar residues" evidence="1">
    <location>
        <begin position="618"/>
        <end position="643"/>
    </location>
</feature>
<organism evidence="3 4">
    <name type="scientific">Plakobranchus ocellatus</name>
    <dbReference type="NCBI Taxonomy" id="259542"/>
    <lineage>
        <taxon>Eukaryota</taxon>
        <taxon>Metazoa</taxon>
        <taxon>Spiralia</taxon>
        <taxon>Lophotrochozoa</taxon>
        <taxon>Mollusca</taxon>
        <taxon>Gastropoda</taxon>
        <taxon>Heterobranchia</taxon>
        <taxon>Euthyneura</taxon>
        <taxon>Panpulmonata</taxon>
        <taxon>Sacoglossa</taxon>
        <taxon>Placobranchoidea</taxon>
        <taxon>Plakobranchidae</taxon>
        <taxon>Plakobranchus</taxon>
    </lineage>
</organism>
<keyword evidence="4" id="KW-1185">Reference proteome</keyword>
<comment type="caution">
    <text evidence="3">The sequence shown here is derived from an EMBL/GenBank/DDBJ whole genome shotgun (WGS) entry which is preliminary data.</text>
</comment>
<evidence type="ECO:0000313" key="4">
    <source>
        <dbReference type="Proteomes" id="UP000735302"/>
    </source>
</evidence>
<proteinExistence type="predicted"/>